<keyword evidence="3" id="KW-0732">Signal</keyword>
<evidence type="ECO:0000256" key="1">
    <source>
        <dbReference type="ARBA" id="ARBA00023002"/>
    </source>
</evidence>
<dbReference type="PANTHER" id="PTHR43625:SF77">
    <property type="entry name" value="ALDO-KETO REDUCTASE"/>
    <property type="match status" value="1"/>
</dbReference>
<dbReference type="GO" id="GO:0005737">
    <property type="term" value="C:cytoplasm"/>
    <property type="evidence" value="ECO:0007669"/>
    <property type="project" value="TreeGrafter"/>
</dbReference>
<dbReference type="Pfam" id="PF00248">
    <property type="entry name" value="Aldo_ket_red"/>
    <property type="match status" value="1"/>
</dbReference>
<dbReference type="CDD" id="cd19078">
    <property type="entry name" value="AKR_AKR13C1_2"/>
    <property type="match status" value="1"/>
</dbReference>
<sequence>MHEQDSTQNGNPTDRGRRGFLSAAALAATSLVAAAAPAQAAPSATGSSARTHSRNPVTASVTQTGRRRLGSLKVSGIGLGTQTMPGNLYGPVTSRKDMVALIRTAVDQGVTFFDTAEAYGPFESERIVGEALRPVRDKVVIATKFGWDIDPVTGARNGLNSRPDHIRRAVDGMLKRLRTDHIDLLYQHRVDPTVPIEDVADTVKDLVAQGKVLHWGLSEPGLGTVRRAHAVLPLTAIQNEYSTLWRGAEQNVLPLCEELGIGFVCWAPLGMGFTTGAMSPYFPFTADDRRTAFPRNSRDNLAANMPLVQLLQEWAVRKGATPAQIDLAWLLAQKPWIVPIPSTTRLSHLLENIGAEEVRFTPAELQEFNAAVASITIHGDRLPPAALAMTGVEAPPRR</sequence>
<keyword evidence="1" id="KW-0560">Oxidoreductase</keyword>
<dbReference type="EMBL" id="CP108222">
    <property type="protein sequence ID" value="WTT19116.1"/>
    <property type="molecule type" value="Genomic_DNA"/>
</dbReference>
<evidence type="ECO:0000256" key="2">
    <source>
        <dbReference type="SAM" id="MobiDB-lite"/>
    </source>
</evidence>
<feature type="domain" description="NADP-dependent oxidoreductase" evidence="4">
    <location>
        <begin position="77"/>
        <end position="371"/>
    </location>
</feature>
<feature type="chain" id="PRO_5043849673" evidence="3">
    <location>
        <begin position="41"/>
        <end position="398"/>
    </location>
</feature>
<proteinExistence type="predicted"/>
<dbReference type="InterPro" id="IPR006311">
    <property type="entry name" value="TAT_signal"/>
</dbReference>
<feature type="region of interest" description="Disordered" evidence="2">
    <location>
        <begin position="43"/>
        <end position="65"/>
    </location>
</feature>
<accession>A0AAU2A6F6</accession>
<evidence type="ECO:0000256" key="3">
    <source>
        <dbReference type="SAM" id="SignalP"/>
    </source>
</evidence>
<dbReference type="Gene3D" id="3.20.20.100">
    <property type="entry name" value="NADP-dependent oxidoreductase domain"/>
    <property type="match status" value="1"/>
</dbReference>
<evidence type="ECO:0000259" key="4">
    <source>
        <dbReference type="Pfam" id="PF00248"/>
    </source>
</evidence>
<dbReference type="PANTHER" id="PTHR43625">
    <property type="entry name" value="AFLATOXIN B1 ALDEHYDE REDUCTASE"/>
    <property type="match status" value="1"/>
</dbReference>
<dbReference type="InterPro" id="IPR050791">
    <property type="entry name" value="Aldo-Keto_reductase"/>
</dbReference>
<feature type="compositionally biased region" description="Polar residues" evidence="2">
    <location>
        <begin position="54"/>
        <end position="64"/>
    </location>
</feature>
<dbReference type="InterPro" id="IPR023210">
    <property type="entry name" value="NADP_OxRdtase_dom"/>
</dbReference>
<dbReference type="AlphaFoldDB" id="A0AAU2A6F6"/>
<dbReference type="PROSITE" id="PS51318">
    <property type="entry name" value="TAT"/>
    <property type="match status" value="1"/>
</dbReference>
<reference evidence="5" key="1">
    <citation type="submission" date="2022-10" db="EMBL/GenBank/DDBJ databases">
        <title>The complete genomes of actinobacterial strains from the NBC collection.</title>
        <authorList>
            <person name="Joergensen T.S."/>
            <person name="Alvarez Arevalo M."/>
            <person name="Sterndorff E.B."/>
            <person name="Faurdal D."/>
            <person name="Vuksanovic O."/>
            <person name="Mourched A.-S."/>
            <person name="Charusanti P."/>
            <person name="Shaw S."/>
            <person name="Blin K."/>
            <person name="Weber T."/>
        </authorList>
    </citation>
    <scope>NUCLEOTIDE SEQUENCE</scope>
    <source>
        <strain evidence="5">NBC_00093</strain>
    </source>
</reference>
<organism evidence="5">
    <name type="scientific">Streptomyces sp. NBC_00093</name>
    <dbReference type="NCBI Taxonomy" id="2975649"/>
    <lineage>
        <taxon>Bacteria</taxon>
        <taxon>Bacillati</taxon>
        <taxon>Actinomycetota</taxon>
        <taxon>Actinomycetes</taxon>
        <taxon>Kitasatosporales</taxon>
        <taxon>Streptomycetaceae</taxon>
        <taxon>Streptomyces</taxon>
    </lineage>
</organism>
<evidence type="ECO:0000313" key="5">
    <source>
        <dbReference type="EMBL" id="WTT19116.1"/>
    </source>
</evidence>
<name>A0AAU2A6F6_9ACTN</name>
<gene>
    <name evidence="5" type="ORF">OHA22_28110</name>
</gene>
<protein>
    <submittedName>
        <fullName evidence="5">Aldo/keto reductase</fullName>
    </submittedName>
</protein>
<dbReference type="InterPro" id="IPR036812">
    <property type="entry name" value="NAD(P)_OxRdtase_dom_sf"/>
</dbReference>
<dbReference type="GO" id="GO:0016491">
    <property type="term" value="F:oxidoreductase activity"/>
    <property type="evidence" value="ECO:0007669"/>
    <property type="project" value="UniProtKB-KW"/>
</dbReference>
<dbReference type="SUPFAM" id="SSF51430">
    <property type="entry name" value="NAD(P)-linked oxidoreductase"/>
    <property type="match status" value="1"/>
</dbReference>
<feature type="signal peptide" evidence="3">
    <location>
        <begin position="1"/>
        <end position="40"/>
    </location>
</feature>